<dbReference type="Pfam" id="PF07715">
    <property type="entry name" value="Plug"/>
    <property type="match status" value="1"/>
</dbReference>
<feature type="domain" description="TonB-dependent receptor plug" evidence="18">
    <location>
        <begin position="140"/>
        <end position="230"/>
    </location>
</feature>
<keyword evidence="4 14" id="KW-1134">Transmembrane beta strand</keyword>
<dbReference type="PROSITE" id="PS52016">
    <property type="entry name" value="TONB_DEPENDENT_REC_3"/>
    <property type="match status" value="1"/>
</dbReference>
<evidence type="ECO:0000256" key="16">
    <source>
        <dbReference type="SAM" id="SignalP"/>
    </source>
</evidence>
<dbReference type="InterPro" id="IPR010105">
    <property type="entry name" value="TonB_sidphr_rcpt"/>
</dbReference>
<dbReference type="InterPro" id="IPR012910">
    <property type="entry name" value="Plug_dom"/>
</dbReference>
<dbReference type="PANTHER" id="PTHR32552">
    <property type="entry name" value="FERRICHROME IRON RECEPTOR-RELATED"/>
    <property type="match status" value="1"/>
</dbReference>
<evidence type="ECO:0000256" key="9">
    <source>
        <dbReference type="ARBA" id="ARBA00023065"/>
    </source>
</evidence>
<dbReference type="SUPFAM" id="SSF56935">
    <property type="entry name" value="Porins"/>
    <property type="match status" value="1"/>
</dbReference>
<dbReference type="InterPro" id="IPR036942">
    <property type="entry name" value="Beta-barrel_TonB_sf"/>
</dbReference>
<organism evidence="19 20">
    <name type="scientific">Flavobacterium johnsoniae (strain ATCC 17061 / DSM 2064 / JCM 8514 / BCRC 14874 / CCUG 350202 / NBRC 14942 / NCIMB 11054 / UW101)</name>
    <name type="common">Cytophaga johnsonae</name>
    <dbReference type="NCBI Taxonomy" id="376686"/>
    <lineage>
        <taxon>Bacteria</taxon>
        <taxon>Pseudomonadati</taxon>
        <taxon>Bacteroidota</taxon>
        <taxon>Flavobacteriia</taxon>
        <taxon>Flavobacteriales</taxon>
        <taxon>Flavobacteriaceae</taxon>
        <taxon>Flavobacterium</taxon>
    </lineage>
</organism>
<evidence type="ECO:0000256" key="3">
    <source>
        <dbReference type="ARBA" id="ARBA00022448"/>
    </source>
</evidence>
<evidence type="ECO:0000256" key="10">
    <source>
        <dbReference type="ARBA" id="ARBA00023077"/>
    </source>
</evidence>
<feature type="domain" description="TonB-dependent receptor-like beta-barrel" evidence="17">
    <location>
        <begin position="325"/>
        <end position="741"/>
    </location>
</feature>
<keyword evidence="7 16" id="KW-0732">Signal</keyword>
<dbReference type="GeneID" id="31765192"/>
<keyword evidence="11 14" id="KW-0472">Membrane</keyword>
<name>A5FHL1_FLAJ1</name>
<gene>
    <name evidence="19" type="ordered locus">Fjoh_2284</name>
</gene>
<feature type="signal peptide" evidence="16">
    <location>
        <begin position="1"/>
        <end position="26"/>
    </location>
</feature>
<evidence type="ECO:0000256" key="11">
    <source>
        <dbReference type="ARBA" id="ARBA00023136"/>
    </source>
</evidence>
<evidence type="ECO:0000256" key="2">
    <source>
        <dbReference type="ARBA" id="ARBA00009810"/>
    </source>
</evidence>
<dbReference type="GO" id="GO:0030246">
    <property type="term" value="F:carbohydrate binding"/>
    <property type="evidence" value="ECO:0007669"/>
    <property type="project" value="InterPro"/>
</dbReference>
<dbReference type="InterPro" id="IPR013784">
    <property type="entry name" value="Carb-bd-like_fold"/>
</dbReference>
<dbReference type="GO" id="GO:0015891">
    <property type="term" value="P:siderophore transport"/>
    <property type="evidence" value="ECO:0007669"/>
    <property type="project" value="InterPro"/>
</dbReference>
<keyword evidence="3 14" id="KW-0813">Transport</keyword>
<dbReference type="EMBL" id="CP000685">
    <property type="protein sequence ID" value="ABQ05311.1"/>
    <property type="molecule type" value="Genomic_DNA"/>
</dbReference>
<dbReference type="SUPFAM" id="SSF49452">
    <property type="entry name" value="Starch-binding domain-like"/>
    <property type="match status" value="1"/>
</dbReference>
<evidence type="ECO:0000256" key="13">
    <source>
        <dbReference type="ARBA" id="ARBA00023237"/>
    </source>
</evidence>
<accession>A5FHL1</accession>
<dbReference type="eggNOG" id="COG4773">
    <property type="taxonomic scope" value="Bacteria"/>
</dbReference>
<dbReference type="RefSeq" id="WP_012024350.1">
    <property type="nucleotide sequence ID" value="NC_009441.1"/>
</dbReference>
<dbReference type="STRING" id="376686.Fjoh_2284"/>
<dbReference type="GO" id="GO:0038023">
    <property type="term" value="F:signaling receptor activity"/>
    <property type="evidence" value="ECO:0007669"/>
    <property type="project" value="InterPro"/>
</dbReference>
<dbReference type="Gene3D" id="2.170.130.10">
    <property type="entry name" value="TonB-dependent receptor, plug domain"/>
    <property type="match status" value="1"/>
</dbReference>
<dbReference type="GO" id="GO:0009279">
    <property type="term" value="C:cell outer membrane"/>
    <property type="evidence" value="ECO:0007669"/>
    <property type="project" value="UniProtKB-SubCell"/>
</dbReference>
<dbReference type="NCBIfam" id="TIGR01783">
    <property type="entry name" value="TonB-siderophor"/>
    <property type="match status" value="1"/>
</dbReference>
<dbReference type="OrthoDB" id="9775095at2"/>
<dbReference type="Proteomes" id="UP000006694">
    <property type="component" value="Chromosome"/>
</dbReference>
<dbReference type="Pfam" id="PF00593">
    <property type="entry name" value="TonB_dep_Rec_b-barrel"/>
    <property type="match status" value="1"/>
</dbReference>
<dbReference type="CDD" id="cd01347">
    <property type="entry name" value="ligand_gated_channel"/>
    <property type="match status" value="1"/>
</dbReference>
<protein>
    <submittedName>
        <fullName evidence="19">TonB-dependent siderophore receptor</fullName>
    </submittedName>
</protein>
<evidence type="ECO:0000256" key="4">
    <source>
        <dbReference type="ARBA" id="ARBA00022452"/>
    </source>
</evidence>
<evidence type="ECO:0000256" key="6">
    <source>
        <dbReference type="ARBA" id="ARBA00022692"/>
    </source>
</evidence>
<evidence type="ECO:0000256" key="7">
    <source>
        <dbReference type="ARBA" id="ARBA00022729"/>
    </source>
</evidence>
<evidence type="ECO:0000256" key="5">
    <source>
        <dbReference type="ARBA" id="ARBA00022496"/>
    </source>
</evidence>
<evidence type="ECO:0000256" key="12">
    <source>
        <dbReference type="ARBA" id="ARBA00023170"/>
    </source>
</evidence>
<reference evidence="19 20" key="1">
    <citation type="journal article" date="2009" name="Appl. Environ. Microbiol.">
        <title>Novel features of the polysaccharide-digesting gliding bacterium Flavobacterium johnsoniae as revealed by genome sequence analysis.</title>
        <authorList>
            <person name="McBride M.J."/>
            <person name="Xie G."/>
            <person name="Martens E.C."/>
            <person name="Lapidus A."/>
            <person name="Henrissat B."/>
            <person name="Rhodes R.G."/>
            <person name="Goltsman E."/>
            <person name="Wang W."/>
            <person name="Xu J."/>
            <person name="Hunnicutt D.W."/>
            <person name="Staroscik A.M."/>
            <person name="Hoover T.R."/>
            <person name="Cheng Y.Q."/>
            <person name="Stein J.L."/>
        </authorList>
    </citation>
    <scope>NUCLEOTIDE SEQUENCE [LARGE SCALE GENOMIC DNA]</scope>
    <source>
        <strain evidence="20">ATCC 17061 / DSM 2064 / JCM 8514 / BCRC 14874 / CCUG 350202 / NBRC 14942 / NCIMB 11054 / UW101</strain>
    </source>
</reference>
<evidence type="ECO:0000259" key="18">
    <source>
        <dbReference type="Pfam" id="PF07715"/>
    </source>
</evidence>
<evidence type="ECO:0000256" key="15">
    <source>
        <dbReference type="RuleBase" id="RU003357"/>
    </source>
</evidence>
<keyword evidence="20" id="KW-1185">Reference proteome</keyword>
<evidence type="ECO:0000313" key="19">
    <source>
        <dbReference type="EMBL" id="ABQ05311.1"/>
    </source>
</evidence>
<keyword evidence="12 19" id="KW-0675">Receptor</keyword>
<dbReference type="Gene3D" id="2.40.170.20">
    <property type="entry name" value="TonB-dependent receptor, beta-barrel domain"/>
    <property type="match status" value="1"/>
</dbReference>
<dbReference type="InterPro" id="IPR037066">
    <property type="entry name" value="Plug_dom_sf"/>
</dbReference>
<dbReference type="InterPro" id="IPR000531">
    <property type="entry name" value="Beta-barrel_TonB"/>
</dbReference>
<keyword evidence="5" id="KW-0410">Iron transport</keyword>
<evidence type="ECO:0000256" key="1">
    <source>
        <dbReference type="ARBA" id="ARBA00004571"/>
    </source>
</evidence>
<keyword evidence="6 14" id="KW-0812">Transmembrane</keyword>
<dbReference type="InterPro" id="IPR039426">
    <property type="entry name" value="TonB-dep_rcpt-like"/>
</dbReference>
<evidence type="ECO:0000259" key="17">
    <source>
        <dbReference type="Pfam" id="PF00593"/>
    </source>
</evidence>
<evidence type="ECO:0000256" key="8">
    <source>
        <dbReference type="ARBA" id="ARBA00023004"/>
    </source>
</evidence>
<comment type="subcellular location">
    <subcellularLocation>
        <location evidence="1 14">Cell outer membrane</location>
        <topology evidence="1 14">Multi-pass membrane protein</topology>
    </subcellularLocation>
</comment>
<dbReference type="Gene3D" id="2.60.40.1120">
    <property type="entry name" value="Carboxypeptidase-like, regulatory domain"/>
    <property type="match status" value="1"/>
</dbReference>
<dbReference type="PANTHER" id="PTHR32552:SF68">
    <property type="entry name" value="FERRICHROME OUTER MEMBRANE TRANSPORTER_PHAGE RECEPTOR"/>
    <property type="match status" value="1"/>
</dbReference>
<dbReference type="GO" id="GO:0015344">
    <property type="term" value="F:siderophore uptake transmembrane transporter activity"/>
    <property type="evidence" value="ECO:0007669"/>
    <property type="project" value="TreeGrafter"/>
</dbReference>
<dbReference type="AlphaFoldDB" id="A5FHL1"/>
<evidence type="ECO:0000256" key="14">
    <source>
        <dbReference type="PROSITE-ProRule" id="PRU01360"/>
    </source>
</evidence>
<keyword evidence="13 14" id="KW-0998">Cell outer membrane</keyword>
<comment type="similarity">
    <text evidence="2 14 15">Belongs to the TonB-dependent receptor family.</text>
</comment>
<feature type="chain" id="PRO_5030164474" evidence="16">
    <location>
        <begin position="27"/>
        <end position="767"/>
    </location>
</feature>
<proteinExistence type="inferred from homology"/>
<evidence type="ECO:0000313" key="20">
    <source>
        <dbReference type="Proteomes" id="UP000006694"/>
    </source>
</evidence>
<dbReference type="HOGENOM" id="CLU_008287_9_4_10"/>
<dbReference type="KEGG" id="fjo:Fjoh_2284"/>
<keyword evidence="10 15" id="KW-0798">TonB box</keyword>
<sequence>MKYFKPKTLRFLMTISFVFTFLTMSAQQNGKIKGTITTSDGEQAAGVNIILKNSKYWAVSDESGNFEFNRIKPNTYTLQVSLTGYETLESEVIVAESETTTVNLQLKVSNKELKEVVINNKKSILSKKTDYVARMPLTNLENPQVYNVIHKELLLEQVSVDIKSAVQNSPGAVPVTYPSGGVAVTFRGFTTGINARNGMETSTNRSSTDLANVERIEILKGPSGTLFGSTISSFGGVVNLVTKKPFETTATEVSYTTGSFNLNRFTADINTPLNEEKTVLFRINAAVNREKSFLDYGFNNTVAVTPSLTFKANEKLTFNIDAEYISSNNTRRTYHRYDAASGITNPGDLKIDYKKSLFYDDNDAKTSANKVFAQAEYQISENWKSTTLFSFMGENVDRSYQTYTLWLNPYQAARRVGNWGPIYDNYTNIQQNINGQFATGSIKHKLLVGANYNFNKSGFSSGATAYIDTIDVRTPFDPMRRKTVDATLKQTAYPVTTNKTFSVYASDVINFTERLSAMLSLRLDNYKLDTVEGTEGYNQTALSPKLGLVYQVVKDQVSIFGNYMNGFQNSPPATQPDATRLILDPVYAVQYEAGVKVEAFNKKLSTTLSYYNIKIDNAVQYDNNGFAYQNGEQVSKGFDFELIANPINGFNIIVGYAFNDNTIPATGKKAVGAPENVANFWTTYTLQNTVKGLGAGFGINYVGKSYMFDDNVFYIPSYTTANATVFYDQPTWRVGLKFNNLSNEKYWDFYGNSQAPTNFLVNLTLKF</sequence>
<dbReference type="Pfam" id="PF13715">
    <property type="entry name" value="CarbopepD_reg_2"/>
    <property type="match status" value="1"/>
</dbReference>
<keyword evidence="8" id="KW-0408">Iron</keyword>
<keyword evidence="9" id="KW-0406">Ion transport</keyword>